<feature type="region of interest" description="Disordered" evidence="1">
    <location>
        <begin position="47"/>
        <end position="66"/>
    </location>
</feature>
<evidence type="ECO:0000256" key="1">
    <source>
        <dbReference type="SAM" id="MobiDB-lite"/>
    </source>
</evidence>
<organism evidence="2">
    <name type="scientific">mine drainage metagenome</name>
    <dbReference type="NCBI Taxonomy" id="410659"/>
    <lineage>
        <taxon>unclassified sequences</taxon>
        <taxon>metagenomes</taxon>
        <taxon>ecological metagenomes</taxon>
    </lineage>
</organism>
<dbReference type="Gene3D" id="2.20.28.160">
    <property type="match status" value="1"/>
</dbReference>
<proteinExistence type="predicted"/>
<protein>
    <submittedName>
        <fullName evidence="2">Arg cluster protein</fullName>
    </submittedName>
</protein>
<evidence type="ECO:0000313" key="2">
    <source>
        <dbReference type="EMBL" id="CBI00624.1"/>
    </source>
</evidence>
<accession>E6Q0B5</accession>
<reference evidence="2" key="1">
    <citation type="submission" date="2009-10" db="EMBL/GenBank/DDBJ databases">
        <title>Diversity of trophic interactions inside an arsenic-rich microbial ecosystem.</title>
        <authorList>
            <person name="Bertin P.N."/>
            <person name="Heinrich-Salmeron A."/>
            <person name="Pelletier E."/>
            <person name="Goulhen-Chollet F."/>
            <person name="Arsene-Ploetze F."/>
            <person name="Gallien S."/>
            <person name="Calteau A."/>
            <person name="Vallenet D."/>
            <person name="Casiot C."/>
            <person name="Chane-Woon-Ming B."/>
            <person name="Giloteaux L."/>
            <person name="Barakat M."/>
            <person name="Bonnefoy V."/>
            <person name="Bruneel O."/>
            <person name="Chandler M."/>
            <person name="Cleiss J."/>
            <person name="Duran R."/>
            <person name="Elbaz-Poulichet F."/>
            <person name="Fonknechten N."/>
            <person name="Lauga B."/>
            <person name="Mornico D."/>
            <person name="Ortet P."/>
            <person name="Schaeffer C."/>
            <person name="Siguier P."/>
            <person name="Alexander Thil Smith A."/>
            <person name="Van Dorsselaer A."/>
            <person name="Weissenbach J."/>
            <person name="Medigue C."/>
            <person name="Le Paslier D."/>
        </authorList>
    </citation>
    <scope>NUCLEOTIDE SEQUENCE</scope>
</reference>
<name>E6Q0B5_9ZZZZ</name>
<dbReference type="Pfam" id="PF21344">
    <property type="entry name" value="Zn_ribbon_LysW"/>
    <property type="match status" value="1"/>
</dbReference>
<dbReference type="InterPro" id="IPR005906">
    <property type="entry name" value="LysW"/>
</dbReference>
<sequence length="66" mass="7464">MPNCPECETPLDFEVEDVEEGDILACDECGAEFEIVATEPLELAHIEGDDLDEDDEDFLDEEKEEE</sequence>
<gene>
    <name evidence="2" type="ORF">CARN3_0173</name>
</gene>
<feature type="compositionally biased region" description="Acidic residues" evidence="1">
    <location>
        <begin position="49"/>
        <end position="66"/>
    </location>
</feature>
<dbReference type="AlphaFoldDB" id="E6Q0B5"/>
<comment type="caution">
    <text evidence="2">The sequence shown here is derived from an EMBL/GenBank/DDBJ whole genome shotgun (WGS) entry which is preliminary data.</text>
</comment>
<dbReference type="EMBL" id="CABN01000156">
    <property type="protein sequence ID" value="CBI00624.1"/>
    <property type="molecule type" value="Genomic_DNA"/>
</dbReference>